<feature type="region of interest" description="Disordered" evidence="6">
    <location>
        <begin position="154"/>
        <end position="180"/>
    </location>
</feature>
<evidence type="ECO:0000256" key="4">
    <source>
        <dbReference type="ARBA" id="ARBA00023163"/>
    </source>
</evidence>
<keyword evidence="2" id="KW-0805">Transcription regulation</keyword>
<dbReference type="EMBL" id="FOQY01000034">
    <property type="protein sequence ID" value="SFK75571.1"/>
    <property type="molecule type" value="Genomic_DNA"/>
</dbReference>
<evidence type="ECO:0000313" key="9">
    <source>
        <dbReference type="Proteomes" id="UP000199111"/>
    </source>
</evidence>
<dbReference type="InterPro" id="IPR009057">
    <property type="entry name" value="Homeodomain-like_sf"/>
</dbReference>
<evidence type="ECO:0000256" key="5">
    <source>
        <dbReference type="PROSITE-ProRule" id="PRU00335"/>
    </source>
</evidence>
<dbReference type="Gene3D" id="1.10.357.10">
    <property type="entry name" value="Tetracycline Repressor, domain 2"/>
    <property type="match status" value="1"/>
</dbReference>
<reference evidence="9" key="1">
    <citation type="submission" date="2016-10" db="EMBL/GenBank/DDBJ databases">
        <authorList>
            <person name="Varghese N."/>
            <person name="Submissions S."/>
        </authorList>
    </citation>
    <scope>NUCLEOTIDE SEQUENCE [LARGE SCALE GENOMIC DNA]</scope>
    <source>
        <strain evidence="9">CGMCC 4.2126</strain>
    </source>
</reference>
<keyword evidence="4" id="KW-0804">Transcription</keyword>
<evidence type="ECO:0000256" key="1">
    <source>
        <dbReference type="ARBA" id="ARBA00022491"/>
    </source>
</evidence>
<dbReference type="GO" id="GO:0000976">
    <property type="term" value="F:transcription cis-regulatory region binding"/>
    <property type="evidence" value="ECO:0007669"/>
    <property type="project" value="TreeGrafter"/>
</dbReference>
<dbReference type="SUPFAM" id="SSF46689">
    <property type="entry name" value="Homeodomain-like"/>
    <property type="match status" value="1"/>
</dbReference>
<dbReference type="AlphaFoldDB" id="A0A1I4C641"/>
<evidence type="ECO:0000256" key="3">
    <source>
        <dbReference type="ARBA" id="ARBA00023125"/>
    </source>
</evidence>
<name>A0A1I4C641_9ACTN</name>
<dbReference type="PANTHER" id="PTHR30055">
    <property type="entry name" value="HTH-TYPE TRANSCRIPTIONAL REGULATOR RUTR"/>
    <property type="match status" value="1"/>
</dbReference>
<dbReference type="GO" id="GO:0003700">
    <property type="term" value="F:DNA-binding transcription factor activity"/>
    <property type="evidence" value="ECO:0007669"/>
    <property type="project" value="TreeGrafter"/>
</dbReference>
<dbReference type="InterPro" id="IPR036271">
    <property type="entry name" value="Tet_transcr_reg_TetR-rel_C_sf"/>
</dbReference>
<protein>
    <submittedName>
        <fullName evidence="8">Transcriptional regulator, TetR family</fullName>
    </submittedName>
</protein>
<dbReference type="Proteomes" id="UP000199111">
    <property type="component" value="Unassembled WGS sequence"/>
</dbReference>
<dbReference type="PROSITE" id="PS50977">
    <property type="entry name" value="HTH_TETR_2"/>
    <property type="match status" value="1"/>
</dbReference>
<keyword evidence="3 5" id="KW-0238">DNA-binding</keyword>
<dbReference type="PANTHER" id="PTHR30055:SF151">
    <property type="entry name" value="TRANSCRIPTIONAL REGULATORY PROTEIN"/>
    <property type="match status" value="1"/>
</dbReference>
<dbReference type="InterPro" id="IPR004111">
    <property type="entry name" value="Repressor_TetR_C"/>
</dbReference>
<dbReference type="GeneID" id="96302414"/>
<dbReference type="GO" id="GO:0046677">
    <property type="term" value="P:response to antibiotic"/>
    <property type="evidence" value="ECO:0007669"/>
    <property type="project" value="InterPro"/>
</dbReference>
<dbReference type="InterPro" id="IPR001647">
    <property type="entry name" value="HTH_TetR"/>
</dbReference>
<evidence type="ECO:0000256" key="2">
    <source>
        <dbReference type="ARBA" id="ARBA00023015"/>
    </source>
</evidence>
<dbReference type="GO" id="GO:0045892">
    <property type="term" value="P:negative regulation of DNA-templated transcription"/>
    <property type="evidence" value="ECO:0007669"/>
    <property type="project" value="InterPro"/>
</dbReference>
<keyword evidence="9" id="KW-1185">Reference proteome</keyword>
<dbReference type="SUPFAM" id="SSF48498">
    <property type="entry name" value="Tetracyclin repressor-like, C-terminal domain"/>
    <property type="match status" value="1"/>
</dbReference>
<keyword evidence="1" id="KW-0678">Repressor</keyword>
<sequence length="195" mass="20842">MPAKRPPIPLSRERIIEAALHIADSQGLRRLTMRRLGDALQVEAMAIYHHLPRGKDALMDALAEHVTTVHAEPGGSWQDSARAWCRASRAALREHPGVLALALTRPPKGRAAIAVREQTDQLADAGLADAGRAVRAMRAYVFGAVAVEVQQSGWAEPADDDDEPWRPPSRGGGSPAADDDFELGLNALLAGLDGA</sequence>
<evidence type="ECO:0000313" key="8">
    <source>
        <dbReference type="EMBL" id="SFK75571.1"/>
    </source>
</evidence>
<dbReference type="InterPro" id="IPR050109">
    <property type="entry name" value="HTH-type_TetR-like_transc_reg"/>
</dbReference>
<accession>A0A1I4C641</accession>
<dbReference type="PRINTS" id="PR00400">
    <property type="entry name" value="TETREPRESSOR"/>
</dbReference>
<feature type="DNA-binding region" description="H-T-H motif" evidence="5">
    <location>
        <begin position="32"/>
        <end position="51"/>
    </location>
</feature>
<dbReference type="Pfam" id="PF00440">
    <property type="entry name" value="TetR_N"/>
    <property type="match status" value="1"/>
</dbReference>
<dbReference type="Pfam" id="PF02909">
    <property type="entry name" value="TetR_C_1"/>
    <property type="match status" value="1"/>
</dbReference>
<organism evidence="8 9">
    <name type="scientific">Streptosporangium canum</name>
    <dbReference type="NCBI Taxonomy" id="324952"/>
    <lineage>
        <taxon>Bacteria</taxon>
        <taxon>Bacillati</taxon>
        <taxon>Actinomycetota</taxon>
        <taxon>Actinomycetes</taxon>
        <taxon>Streptosporangiales</taxon>
        <taxon>Streptosporangiaceae</taxon>
        <taxon>Streptosporangium</taxon>
    </lineage>
</organism>
<gene>
    <name evidence="8" type="ORF">SAMN05216275_13447</name>
</gene>
<evidence type="ECO:0000256" key="6">
    <source>
        <dbReference type="SAM" id="MobiDB-lite"/>
    </source>
</evidence>
<dbReference type="RefSeq" id="WP_093890971.1">
    <property type="nucleotide sequence ID" value="NZ_FOQY01000034.1"/>
</dbReference>
<dbReference type="InterPro" id="IPR003012">
    <property type="entry name" value="Tet_transcr_reg_TetR"/>
</dbReference>
<feature type="domain" description="HTH tetR-type" evidence="7">
    <location>
        <begin position="9"/>
        <end position="69"/>
    </location>
</feature>
<evidence type="ECO:0000259" key="7">
    <source>
        <dbReference type="PROSITE" id="PS50977"/>
    </source>
</evidence>
<proteinExistence type="predicted"/>